<feature type="region of interest" description="Disordered" evidence="1">
    <location>
        <begin position="1"/>
        <end position="31"/>
    </location>
</feature>
<keyword evidence="3" id="KW-1185">Reference proteome</keyword>
<evidence type="ECO:0000256" key="1">
    <source>
        <dbReference type="SAM" id="MobiDB-lite"/>
    </source>
</evidence>
<sequence length="150" mass="16015">MVQNNVGRGDRAARDSCRVPSIQPNKTRGGAHEAHIVLKTSDGGNQSAGWRSWIAGRGTWRWKALARTEASNNSNQASKMEVGGRSVDETEPVDDGSGSGPGFGEAVVGRLDQGKALQIRGRFLANPKQSLRDHEGWPPSNPKSSGNTLV</sequence>
<evidence type="ECO:0000313" key="3">
    <source>
        <dbReference type="Proteomes" id="UP001341840"/>
    </source>
</evidence>
<protein>
    <submittedName>
        <fullName evidence="2">Uncharacterized protein</fullName>
    </submittedName>
</protein>
<evidence type="ECO:0000313" key="2">
    <source>
        <dbReference type="EMBL" id="MED6124663.1"/>
    </source>
</evidence>
<feature type="compositionally biased region" description="Polar residues" evidence="1">
    <location>
        <begin position="69"/>
        <end position="78"/>
    </location>
</feature>
<reference evidence="2 3" key="1">
    <citation type="journal article" date="2023" name="Plants (Basel)">
        <title>Bridging the Gap: Combining Genomics and Transcriptomics Approaches to Understand Stylosanthes scabra, an Orphan Legume from the Brazilian Caatinga.</title>
        <authorList>
            <person name="Ferreira-Neto J.R.C."/>
            <person name="da Silva M.D."/>
            <person name="Binneck E."/>
            <person name="de Melo N.F."/>
            <person name="da Silva R.H."/>
            <person name="de Melo A.L.T.M."/>
            <person name="Pandolfi V."/>
            <person name="Bustamante F.O."/>
            <person name="Brasileiro-Vidal A.C."/>
            <person name="Benko-Iseppon A.M."/>
        </authorList>
    </citation>
    <scope>NUCLEOTIDE SEQUENCE [LARGE SCALE GENOMIC DNA]</scope>
    <source>
        <tissue evidence="2">Leaves</tissue>
    </source>
</reference>
<name>A0ABU6RKP6_9FABA</name>
<organism evidence="2 3">
    <name type="scientific">Stylosanthes scabra</name>
    <dbReference type="NCBI Taxonomy" id="79078"/>
    <lineage>
        <taxon>Eukaryota</taxon>
        <taxon>Viridiplantae</taxon>
        <taxon>Streptophyta</taxon>
        <taxon>Embryophyta</taxon>
        <taxon>Tracheophyta</taxon>
        <taxon>Spermatophyta</taxon>
        <taxon>Magnoliopsida</taxon>
        <taxon>eudicotyledons</taxon>
        <taxon>Gunneridae</taxon>
        <taxon>Pentapetalae</taxon>
        <taxon>rosids</taxon>
        <taxon>fabids</taxon>
        <taxon>Fabales</taxon>
        <taxon>Fabaceae</taxon>
        <taxon>Papilionoideae</taxon>
        <taxon>50 kb inversion clade</taxon>
        <taxon>dalbergioids sensu lato</taxon>
        <taxon>Dalbergieae</taxon>
        <taxon>Pterocarpus clade</taxon>
        <taxon>Stylosanthes</taxon>
    </lineage>
</organism>
<gene>
    <name evidence="2" type="ORF">PIB30_061132</name>
</gene>
<proteinExistence type="predicted"/>
<feature type="compositionally biased region" description="Basic and acidic residues" evidence="1">
    <location>
        <begin position="8"/>
        <end position="17"/>
    </location>
</feature>
<accession>A0ABU6RKP6</accession>
<dbReference type="Proteomes" id="UP001341840">
    <property type="component" value="Unassembled WGS sequence"/>
</dbReference>
<feature type="region of interest" description="Disordered" evidence="1">
    <location>
        <begin position="68"/>
        <end position="150"/>
    </location>
</feature>
<comment type="caution">
    <text evidence="2">The sequence shown here is derived from an EMBL/GenBank/DDBJ whole genome shotgun (WGS) entry which is preliminary data.</text>
</comment>
<dbReference type="EMBL" id="JASCZI010030758">
    <property type="protein sequence ID" value="MED6124663.1"/>
    <property type="molecule type" value="Genomic_DNA"/>
</dbReference>